<proteinExistence type="predicted"/>
<dbReference type="EMBL" id="MU276282">
    <property type="protein sequence ID" value="KAI0039615.1"/>
    <property type="molecule type" value="Genomic_DNA"/>
</dbReference>
<organism evidence="1 2">
    <name type="scientific">Auriscalpium vulgare</name>
    <dbReference type="NCBI Taxonomy" id="40419"/>
    <lineage>
        <taxon>Eukaryota</taxon>
        <taxon>Fungi</taxon>
        <taxon>Dikarya</taxon>
        <taxon>Basidiomycota</taxon>
        <taxon>Agaricomycotina</taxon>
        <taxon>Agaricomycetes</taxon>
        <taxon>Russulales</taxon>
        <taxon>Auriscalpiaceae</taxon>
        <taxon>Auriscalpium</taxon>
    </lineage>
</organism>
<name>A0ACB8R767_9AGAM</name>
<comment type="caution">
    <text evidence="1">The sequence shown here is derived from an EMBL/GenBank/DDBJ whole genome shotgun (WGS) entry which is preliminary data.</text>
</comment>
<keyword evidence="2" id="KW-1185">Reference proteome</keyword>
<protein>
    <submittedName>
        <fullName evidence="1">Uncharacterized protein</fullName>
    </submittedName>
</protein>
<reference evidence="1" key="1">
    <citation type="submission" date="2021-02" db="EMBL/GenBank/DDBJ databases">
        <authorList>
            <consortium name="DOE Joint Genome Institute"/>
            <person name="Ahrendt S."/>
            <person name="Looney B.P."/>
            <person name="Miyauchi S."/>
            <person name="Morin E."/>
            <person name="Drula E."/>
            <person name="Courty P.E."/>
            <person name="Chicoki N."/>
            <person name="Fauchery L."/>
            <person name="Kohler A."/>
            <person name="Kuo A."/>
            <person name="Labutti K."/>
            <person name="Pangilinan J."/>
            <person name="Lipzen A."/>
            <person name="Riley R."/>
            <person name="Andreopoulos W."/>
            <person name="He G."/>
            <person name="Johnson J."/>
            <person name="Barry K.W."/>
            <person name="Grigoriev I.V."/>
            <person name="Nagy L."/>
            <person name="Hibbett D."/>
            <person name="Henrissat B."/>
            <person name="Matheny P.B."/>
            <person name="Labbe J."/>
            <person name="Martin F."/>
        </authorList>
    </citation>
    <scope>NUCLEOTIDE SEQUENCE</scope>
    <source>
        <strain evidence="1">FP105234-sp</strain>
    </source>
</reference>
<gene>
    <name evidence="1" type="ORF">FA95DRAFT_1003588</name>
</gene>
<accession>A0ACB8R767</accession>
<dbReference type="Proteomes" id="UP000814033">
    <property type="component" value="Unassembled WGS sequence"/>
</dbReference>
<evidence type="ECO:0000313" key="1">
    <source>
        <dbReference type="EMBL" id="KAI0039615.1"/>
    </source>
</evidence>
<evidence type="ECO:0000313" key="2">
    <source>
        <dbReference type="Proteomes" id="UP000814033"/>
    </source>
</evidence>
<sequence>MSTLSRLERNRMGADAGIARRRRSTAAGIRRACVQRKDGRVAGWAKRHGGGGTGRDAAFRGPSGPLDVKADKTSCVGKRKVQRDVHDRLDSVLVPAAGEYWALTADRRRMQS</sequence>
<reference evidence="1" key="2">
    <citation type="journal article" date="2022" name="New Phytol.">
        <title>Evolutionary transition to the ectomycorrhizal habit in the genomes of a hyperdiverse lineage of mushroom-forming fungi.</title>
        <authorList>
            <person name="Looney B."/>
            <person name="Miyauchi S."/>
            <person name="Morin E."/>
            <person name="Drula E."/>
            <person name="Courty P.E."/>
            <person name="Kohler A."/>
            <person name="Kuo A."/>
            <person name="LaButti K."/>
            <person name="Pangilinan J."/>
            <person name="Lipzen A."/>
            <person name="Riley R."/>
            <person name="Andreopoulos W."/>
            <person name="He G."/>
            <person name="Johnson J."/>
            <person name="Nolan M."/>
            <person name="Tritt A."/>
            <person name="Barry K.W."/>
            <person name="Grigoriev I.V."/>
            <person name="Nagy L.G."/>
            <person name="Hibbett D."/>
            <person name="Henrissat B."/>
            <person name="Matheny P.B."/>
            <person name="Labbe J."/>
            <person name="Martin F.M."/>
        </authorList>
    </citation>
    <scope>NUCLEOTIDE SEQUENCE</scope>
    <source>
        <strain evidence="1">FP105234-sp</strain>
    </source>
</reference>